<sequence length="178" mass="19499">MVFVRFLGRPFLSGPSPPPAPPSSLCIAKPTSFLPLCIDGADDRIVVWIARIVSVVRPPGTSASHPAPLIRSSPLLSHPPVAVFQLALQTETQSTDRPTMHEVVHVLYCLVHPDPPPKLMQPPLLSSSSLQPAAVLDLEAQRRWSRRAPRWISIDDIDEAVLGPGRFGKKHFVPFTLC</sequence>
<reference evidence="1" key="2">
    <citation type="submission" date="2018-08" db="UniProtKB">
        <authorList>
            <consortium name="EnsemblPlants"/>
        </authorList>
    </citation>
    <scope>IDENTIFICATION</scope>
    <source>
        <strain evidence="1">cv. Bd21</strain>
    </source>
</reference>
<dbReference type="Gramene" id="PNT77012">
    <property type="protein sequence ID" value="PNT77012"/>
    <property type="gene ID" value="BRADI_1g56823v3"/>
</dbReference>
<evidence type="ECO:0000313" key="1">
    <source>
        <dbReference type="EnsemblPlants" id="PNT77012"/>
    </source>
</evidence>
<evidence type="ECO:0000313" key="2">
    <source>
        <dbReference type="Proteomes" id="UP000008810"/>
    </source>
</evidence>
<keyword evidence="2" id="KW-1185">Reference proteome</keyword>
<reference evidence="1" key="1">
    <citation type="journal article" date="2010" name="Nature">
        <title>Genome sequencing and analysis of the model grass Brachypodium distachyon.</title>
        <authorList>
            <consortium name="International Brachypodium Initiative"/>
        </authorList>
    </citation>
    <scope>NUCLEOTIDE SEQUENCE [LARGE SCALE GENOMIC DNA]</scope>
    <source>
        <strain evidence="1">cv. Bd21</strain>
    </source>
</reference>
<dbReference type="Proteomes" id="UP000008810">
    <property type="component" value="Chromosome 1"/>
</dbReference>
<accession>A0A341NBD5</accession>
<proteinExistence type="predicted"/>
<dbReference type="EnsemblPlants" id="PNT77012">
    <property type="protein sequence ID" value="PNT77012"/>
    <property type="gene ID" value="BRADI_1g56823v3"/>
</dbReference>
<organism evidence="1">
    <name type="scientific">Brachypodium distachyon</name>
    <name type="common">Purple false brome</name>
    <name type="synonym">Trachynia distachya</name>
    <dbReference type="NCBI Taxonomy" id="15368"/>
    <lineage>
        <taxon>Eukaryota</taxon>
        <taxon>Viridiplantae</taxon>
        <taxon>Streptophyta</taxon>
        <taxon>Embryophyta</taxon>
        <taxon>Tracheophyta</taxon>
        <taxon>Spermatophyta</taxon>
        <taxon>Magnoliopsida</taxon>
        <taxon>Liliopsida</taxon>
        <taxon>Poales</taxon>
        <taxon>Poaceae</taxon>
        <taxon>BOP clade</taxon>
        <taxon>Pooideae</taxon>
        <taxon>Stipodae</taxon>
        <taxon>Brachypodieae</taxon>
        <taxon>Brachypodium</taxon>
    </lineage>
</organism>
<name>A0A341NBD5_BRADI</name>
<protein>
    <submittedName>
        <fullName evidence="1">Uncharacterized protein</fullName>
    </submittedName>
</protein>